<dbReference type="InterPro" id="IPR017853">
    <property type="entry name" value="GH"/>
</dbReference>
<organism evidence="5 6">
    <name type="scientific">Chryseosolibacter indicus</name>
    <dbReference type="NCBI Taxonomy" id="2782351"/>
    <lineage>
        <taxon>Bacteria</taxon>
        <taxon>Pseudomonadati</taxon>
        <taxon>Bacteroidota</taxon>
        <taxon>Cytophagia</taxon>
        <taxon>Cytophagales</taxon>
        <taxon>Chryseotaleaceae</taxon>
        <taxon>Chryseosolibacter</taxon>
    </lineage>
</organism>
<dbReference type="Pfam" id="PF26410">
    <property type="entry name" value="GH5_mannosidase"/>
    <property type="match status" value="1"/>
</dbReference>
<proteinExistence type="predicted"/>
<dbReference type="EMBL" id="JAHESD010000014">
    <property type="protein sequence ID" value="MBT1703383.1"/>
    <property type="molecule type" value="Genomic_DNA"/>
</dbReference>
<feature type="domain" description="Glycoside hydrolase family 5" evidence="4">
    <location>
        <begin position="1"/>
        <end position="90"/>
    </location>
</feature>
<evidence type="ECO:0000313" key="6">
    <source>
        <dbReference type="Proteomes" id="UP000772618"/>
    </source>
</evidence>
<evidence type="ECO:0000256" key="1">
    <source>
        <dbReference type="ARBA" id="ARBA00022801"/>
    </source>
</evidence>
<dbReference type="Proteomes" id="UP000772618">
    <property type="component" value="Unassembled WGS sequence"/>
</dbReference>
<name>A0ABS5VPN9_9BACT</name>
<keyword evidence="1" id="KW-0378">Hydrolase</keyword>
<dbReference type="SUPFAM" id="SSF51445">
    <property type="entry name" value="(Trans)glycosidases"/>
    <property type="match status" value="1"/>
</dbReference>
<gene>
    <name evidence="5" type="ORF">KK060_08840</name>
</gene>
<dbReference type="InterPro" id="IPR001547">
    <property type="entry name" value="Glyco_hydro_5"/>
</dbReference>
<accession>A0ABS5VPN9</accession>
<sequence length="90" mass="10300">MLEEFGISRDGNSHDPGSDTKARDAYYDAIFKNVYERASKDKSSLAGVNFWAWAGEGRPRRPEGLWKLNDDFIGDPPHEPQGWYSVHDRD</sequence>
<feature type="region of interest" description="Disordered" evidence="3">
    <location>
        <begin position="1"/>
        <end position="21"/>
    </location>
</feature>
<evidence type="ECO:0000256" key="2">
    <source>
        <dbReference type="ARBA" id="ARBA00023295"/>
    </source>
</evidence>
<reference evidence="5 6" key="1">
    <citation type="submission" date="2021-05" db="EMBL/GenBank/DDBJ databases">
        <title>A Polyphasic approach of four new species of the genus Ohtaekwangia: Ohtaekwangia histidinii sp. nov., Ohtaekwangia cretensis sp. nov., Ohtaekwangia indiensis sp. nov., Ohtaekwangia reichenbachii sp. nov. from diverse environment.</title>
        <authorList>
            <person name="Octaviana S."/>
        </authorList>
    </citation>
    <scope>NUCLEOTIDE SEQUENCE [LARGE SCALE GENOMIC DNA]</scope>
    <source>
        <strain evidence="5 6">PWU20</strain>
    </source>
</reference>
<feature type="compositionally biased region" description="Basic and acidic residues" evidence="3">
    <location>
        <begin position="11"/>
        <end position="21"/>
    </location>
</feature>
<keyword evidence="6" id="KW-1185">Reference proteome</keyword>
<keyword evidence="2" id="KW-0326">Glycosidase</keyword>
<comment type="caution">
    <text evidence="5">The sequence shown here is derived from an EMBL/GenBank/DDBJ whole genome shotgun (WGS) entry which is preliminary data.</text>
</comment>
<evidence type="ECO:0000256" key="3">
    <source>
        <dbReference type="SAM" id="MobiDB-lite"/>
    </source>
</evidence>
<evidence type="ECO:0000259" key="4">
    <source>
        <dbReference type="Pfam" id="PF26410"/>
    </source>
</evidence>
<evidence type="ECO:0000313" key="5">
    <source>
        <dbReference type="EMBL" id="MBT1703383.1"/>
    </source>
</evidence>
<dbReference type="Gene3D" id="3.20.20.80">
    <property type="entry name" value="Glycosidases"/>
    <property type="match status" value="1"/>
</dbReference>
<protein>
    <recommendedName>
        <fullName evidence="4">Glycoside hydrolase family 5 domain-containing protein</fullName>
    </recommendedName>
</protein>